<dbReference type="Proteomes" id="UP000032233">
    <property type="component" value="Unassembled WGS sequence"/>
</dbReference>
<dbReference type="EMBL" id="AZAC01000010">
    <property type="protein sequence ID" value="KIX14603.1"/>
    <property type="molecule type" value="Genomic_DNA"/>
</dbReference>
<keyword evidence="1" id="KW-0812">Transmembrane</keyword>
<dbReference type="AlphaFoldDB" id="A0A0D2HW53"/>
<proteinExistence type="predicted"/>
<sequence>MLVGMSMLVRVCLLPVGMFMLMNMGMLMIMKMFMLVISFHVELLL</sequence>
<keyword evidence="1" id="KW-1133">Transmembrane helix</keyword>
<organism evidence="2 3">
    <name type="scientific">Dethiosulfatarculus sandiegensis</name>
    <dbReference type="NCBI Taxonomy" id="1429043"/>
    <lineage>
        <taxon>Bacteria</taxon>
        <taxon>Pseudomonadati</taxon>
        <taxon>Thermodesulfobacteriota</taxon>
        <taxon>Desulfarculia</taxon>
        <taxon>Desulfarculales</taxon>
        <taxon>Desulfarculaceae</taxon>
        <taxon>Dethiosulfatarculus</taxon>
    </lineage>
</organism>
<evidence type="ECO:0000313" key="3">
    <source>
        <dbReference type="Proteomes" id="UP000032233"/>
    </source>
</evidence>
<feature type="transmembrane region" description="Helical" evidence="1">
    <location>
        <begin position="12"/>
        <end position="39"/>
    </location>
</feature>
<reference evidence="2 3" key="1">
    <citation type="submission" date="2013-11" db="EMBL/GenBank/DDBJ databases">
        <title>Metagenomic analysis of a methanogenic consortium involved in long chain n-alkane degradation.</title>
        <authorList>
            <person name="Davidova I.A."/>
            <person name="Callaghan A.V."/>
            <person name="Wawrik B."/>
            <person name="Pruitt S."/>
            <person name="Marks C."/>
            <person name="Duncan K.E."/>
            <person name="Suflita J.M."/>
        </authorList>
    </citation>
    <scope>NUCLEOTIDE SEQUENCE [LARGE SCALE GENOMIC DNA]</scope>
    <source>
        <strain evidence="2 3">SPR</strain>
    </source>
</reference>
<comment type="caution">
    <text evidence="2">The sequence shown here is derived from an EMBL/GenBank/DDBJ whole genome shotgun (WGS) entry which is preliminary data.</text>
</comment>
<keyword evidence="3" id="KW-1185">Reference proteome</keyword>
<evidence type="ECO:0000313" key="2">
    <source>
        <dbReference type="EMBL" id="KIX14603.1"/>
    </source>
</evidence>
<name>A0A0D2HW53_9BACT</name>
<dbReference type="InParanoid" id="A0A0D2HW53"/>
<dbReference type="STRING" id="1429043.X474_07505"/>
<evidence type="ECO:0000256" key="1">
    <source>
        <dbReference type="SAM" id="Phobius"/>
    </source>
</evidence>
<gene>
    <name evidence="2" type="ORF">X474_07505</name>
</gene>
<keyword evidence="1" id="KW-0472">Membrane</keyword>
<protein>
    <submittedName>
        <fullName evidence="2">Uncharacterized protein</fullName>
    </submittedName>
</protein>
<accession>A0A0D2HW53</accession>